<feature type="transmembrane region" description="Helical" evidence="1">
    <location>
        <begin position="61"/>
        <end position="83"/>
    </location>
</feature>
<gene>
    <name evidence="2" type="ORF">JOF36_000143</name>
</gene>
<feature type="transmembrane region" description="Helical" evidence="1">
    <location>
        <begin position="122"/>
        <end position="143"/>
    </location>
</feature>
<evidence type="ECO:0000313" key="2">
    <source>
        <dbReference type="EMBL" id="MBP2364447.1"/>
    </source>
</evidence>
<keyword evidence="1" id="KW-1133">Transmembrane helix</keyword>
<organism evidence="2 3">
    <name type="scientific">Pseudonocardia parietis</name>
    <dbReference type="NCBI Taxonomy" id="570936"/>
    <lineage>
        <taxon>Bacteria</taxon>
        <taxon>Bacillati</taxon>
        <taxon>Actinomycetota</taxon>
        <taxon>Actinomycetes</taxon>
        <taxon>Pseudonocardiales</taxon>
        <taxon>Pseudonocardiaceae</taxon>
        <taxon>Pseudonocardia</taxon>
    </lineage>
</organism>
<keyword evidence="1" id="KW-0472">Membrane</keyword>
<dbReference type="Proteomes" id="UP001519295">
    <property type="component" value="Unassembled WGS sequence"/>
</dbReference>
<keyword evidence="1" id="KW-0812">Transmembrane</keyword>
<protein>
    <submittedName>
        <fullName evidence="2">Peptidoglycan/LPS O-acetylase OafA/YrhL</fullName>
    </submittedName>
</protein>
<dbReference type="EMBL" id="JAGINU010000001">
    <property type="protein sequence ID" value="MBP2364447.1"/>
    <property type="molecule type" value="Genomic_DNA"/>
</dbReference>
<comment type="caution">
    <text evidence="2">The sequence shown here is derived from an EMBL/GenBank/DDBJ whole genome shotgun (WGS) entry which is preliminary data.</text>
</comment>
<accession>A0ABS4VKJ5</accession>
<evidence type="ECO:0000313" key="3">
    <source>
        <dbReference type="Proteomes" id="UP001519295"/>
    </source>
</evidence>
<keyword evidence="3" id="KW-1185">Reference proteome</keyword>
<feature type="transmembrane region" description="Helical" evidence="1">
    <location>
        <begin position="90"/>
        <end position="110"/>
    </location>
</feature>
<proteinExistence type="predicted"/>
<evidence type="ECO:0000256" key="1">
    <source>
        <dbReference type="SAM" id="Phobius"/>
    </source>
</evidence>
<reference evidence="2 3" key="1">
    <citation type="submission" date="2021-03" db="EMBL/GenBank/DDBJ databases">
        <title>Sequencing the genomes of 1000 actinobacteria strains.</title>
        <authorList>
            <person name="Klenk H.-P."/>
        </authorList>
    </citation>
    <scope>NUCLEOTIDE SEQUENCE [LARGE SCALE GENOMIC DNA]</scope>
    <source>
        <strain evidence="2 3">DSM 45256</strain>
    </source>
</reference>
<dbReference type="RefSeq" id="WP_210024502.1">
    <property type="nucleotide sequence ID" value="NZ_JAGINU010000001.1"/>
</dbReference>
<sequence>MTARTTGRPAAPPLLQAGLAATALTAVAVVVDQAVIGSIRDRVTAVYAGHPGLDAGDAESFVVTILLTTVVLGTLGWLVALLGSRRRTRWAAPVGTALWVLGLGVAVTLMTVTEYGGTLVPAWLGLLGLLPSLVGLAATVSLWRDRRA</sequence>
<name>A0ABS4VKJ5_9PSEU</name>